<keyword evidence="2" id="KW-1185">Reference proteome</keyword>
<protein>
    <submittedName>
        <fullName evidence="1">Uncharacterized protein (TIGR01319 family)</fullName>
    </submittedName>
</protein>
<dbReference type="InterPro" id="IPR006230">
    <property type="entry name" value="MutL"/>
</dbReference>
<dbReference type="NCBIfam" id="NF040745">
    <property type="entry name" value="accessory_GlmL"/>
    <property type="match status" value="1"/>
</dbReference>
<accession>A0A841R9X4</accession>
<dbReference type="AlphaFoldDB" id="A0A841R9X4"/>
<proteinExistence type="predicted"/>
<dbReference type="PIRSF" id="PIRSF004729">
    <property type="entry name" value="MutL"/>
    <property type="match status" value="1"/>
</dbReference>
<sequence length="456" mass="49773">MLISIDIGSTWTKGALFTVREGKLVVENRETTATTTDDLSIGFREILGRLRLTAYGDTPVLCSSSAHGGLKITAIGIVPDLTLESARLAALSAGGKLTKAFSYRLNSSDIKEIEASLPDIVLLTGGTDGGNRSYILHNAELLAKSNLDCTILYAGNRDLQDEVKNILIRKKLLIAANVLPDLNNPSPQEARDVIRETFMSTIIQGKGLQSIVKLTGSAPVPTPAAVFDYVTLLDREKAFEGDFSFIDMGGATTDYYSAVSFVSGEKVIRKGIREPRIKRSVEGDLGMRVSALSALESDRMTLEAEVESRGLNPDDFLVYLNKVSTMTEYIPVDAEEKRFDALLAGFCTANATTRHGGTRREVYTTSGSAFIERGRNLKNIKTIIGTGGYLAALDDDPFRHYPVPAVTIEGEEILSPAEYRYYRDERYLIPLLANAARLYPKEAAASLKPNLAEIKD</sequence>
<name>A0A841R9X4_9SPIO</name>
<reference evidence="1 2" key="1">
    <citation type="submission" date="2020-08" db="EMBL/GenBank/DDBJ databases">
        <title>Genomic Encyclopedia of Type Strains, Phase IV (KMG-IV): sequencing the most valuable type-strain genomes for metagenomic binning, comparative biology and taxonomic classification.</title>
        <authorList>
            <person name="Goeker M."/>
        </authorList>
    </citation>
    <scope>NUCLEOTIDE SEQUENCE [LARGE SCALE GENOMIC DNA]</scope>
    <source>
        <strain evidence="1 2">DSM 2461</strain>
    </source>
</reference>
<dbReference type="EMBL" id="JACHGJ010000002">
    <property type="protein sequence ID" value="MBB6479810.1"/>
    <property type="molecule type" value="Genomic_DNA"/>
</dbReference>
<dbReference type="RefSeq" id="WP_184745367.1">
    <property type="nucleotide sequence ID" value="NZ_JACHGJ010000002.1"/>
</dbReference>
<evidence type="ECO:0000313" key="2">
    <source>
        <dbReference type="Proteomes" id="UP000587760"/>
    </source>
</evidence>
<dbReference type="NCBIfam" id="TIGR01319">
    <property type="entry name" value="glmL_fam"/>
    <property type="match status" value="1"/>
</dbReference>
<organism evidence="1 2">
    <name type="scientific">Spirochaeta isovalerica</name>
    <dbReference type="NCBI Taxonomy" id="150"/>
    <lineage>
        <taxon>Bacteria</taxon>
        <taxon>Pseudomonadati</taxon>
        <taxon>Spirochaetota</taxon>
        <taxon>Spirochaetia</taxon>
        <taxon>Spirochaetales</taxon>
        <taxon>Spirochaetaceae</taxon>
        <taxon>Spirochaeta</taxon>
    </lineage>
</organism>
<gene>
    <name evidence="1" type="ORF">HNR50_001468</name>
</gene>
<dbReference type="Pfam" id="PF13941">
    <property type="entry name" value="MutL"/>
    <property type="match status" value="1"/>
</dbReference>
<dbReference type="Proteomes" id="UP000587760">
    <property type="component" value="Unassembled WGS sequence"/>
</dbReference>
<comment type="caution">
    <text evidence="1">The sequence shown here is derived from an EMBL/GenBank/DDBJ whole genome shotgun (WGS) entry which is preliminary data.</text>
</comment>
<evidence type="ECO:0000313" key="1">
    <source>
        <dbReference type="EMBL" id="MBB6479810.1"/>
    </source>
</evidence>